<keyword evidence="1" id="KW-0472">Membrane</keyword>
<protein>
    <submittedName>
        <fullName evidence="2">Uncharacterized protein</fullName>
    </submittedName>
</protein>
<organism evidence="2">
    <name type="scientific">marine sediment metagenome</name>
    <dbReference type="NCBI Taxonomy" id="412755"/>
    <lineage>
        <taxon>unclassified sequences</taxon>
        <taxon>metagenomes</taxon>
        <taxon>ecological metagenomes</taxon>
    </lineage>
</organism>
<name>A0A0F9F1D8_9ZZZZ</name>
<gene>
    <name evidence="2" type="ORF">LCGC14_2299180</name>
</gene>
<evidence type="ECO:0000256" key="1">
    <source>
        <dbReference type="SAM" id="Phobius"/>
    </source>
</evidence>
<proteinExistence type="predicted"/>
<feature type="transmembrane region" description="Helical" evidence="1">
    <location>
        <begin position="12"/>
        <end position="33"/>
    </location>
</feature>
<dbReference type="AlphaFoldDB" id="A0A0F9F1D8"/>
<keyword evidence="1" id="KW-1133">Transmembrane helix</keyword>
<reference evidence="2" key="1">
    <citation type="journal article" date="2015" name="Nature">
        <title>Complex archaea that bridge the gap between prokaryotes and eukaryotes.</title>
        <authorList>
            <person name="Spang A."/>
            <person name="Saw J.H."/>
            <person name="Jorgensen S.L."/>
            <person name="Zaremba-Niedzwiedzka K."/>
            <person name="Martijn J."/>
            <person name="Lind A.E."/>
            <person name="van Eijk R."/>
            <person name="Schleper C."/>
            <person name="Guy L."/>
            <person name="Ettema T.J."/>
        </authorList>
    </citation>
    <scope>NUCLEOTIDE SEQUENCE</scope>
</reference>
<evidence type="ECO:0000313" key="2">
    <source>
        <dbReference type="EMBL" id="KKL51070.1"/>
    </source>
</evidence>
<dbReference type="EMBL" id="LAZR01032372">
    <property type="protein sequence ID" value="KKL51070.1"/>
    <property type="molecule type" value="Genomic_DNA"/>
</dbReference>
<feature type="non-terminal residue" evidence="2">
    <location>
        <position position="1"/>
    </location>
</feature>
<sequence>LLIIEKLIQNQLLLFLITSTLSLGIFFIFLLIFGELKREDLHFFFQLTKFSNYKNSLKEEFSIE</sequence>
<accession>A0A0F9F1D8</accession>
<comment type="caution">
    <text evidence="2">The sequence shown here is derived from an EMBL/GenBank/DDBJ whole genome shotgun (WGS) entry which is preliminary data.</text>
</comment>
<keyword evidence="1" id="KW-0812">Transmembrane</keyword>